<evidence type="ECO:0000313" key="2">
    <source>
        <dbReference type="EMBL" id="MDT0300925.1"/>
    </source>
</evidence>
<dbReference type="Proteomes" id="UP001183226">
    <property type="component" value="Unassembled WGS sequence"/>
</dbReference>
<dbReference type="EMBL" id="JAVREK010000002">
    <property type="protein sequence ID" value="MDT0300925.1"/>
    <property type="molecule type" value="Genomic_DNA"/>
</dbReference>
<keyword evidence="3" id="KW-1185">Reference proteome</keyword>
<protein>
    <submittedName>
        <fullName evidence="2">Flavodoxin</fullName>
    </submittedName>
</protein>
<feature type="domain" description="Flavodoxin-like" evidence="1">
    <location>
        <begin position="30"/>
        <end position="158"/>
    </location>
</feature>
<dbReference type="InterPro" id="IPR029039">
    <property type="entry name" value="Flavoprotein-like_sf"/>
</dbReference>
<dbReference type="SUPFAM" id="SSF52218">
    <property type="entry name" value="Flavoproteins"/>
    <property type="match status" value="1"/>
</dbReference>
<comment type="caution">
    <text evidence="2">The sequence shown here is derived from an EMBL/GenBank/DDBJ whole genome shotgun (WGS) entry which is preliminary data.</text>
</comment>
<evidence type="ECO:0000259" key="1">
    <source>
        <dbReference type="Pfam" id="PF12682"/>
    </source>
</evidence>
<dbReference type="RefSeq" id="WP_311543361.1">
    <property type="nucleotide sequence ID" value="NZ_JAVREK010000002.1"/>
</dbReference>
<name>A0ABU2KNS3_9ACTN</name>
<accession>A0ABU2KNS3</accession>
<organism evidence="2 3">
    <name type="scientific">Streptomonospora wellingtoniae</name>
    <dbReference type="NCBI Taxonomy" id="3075544"/>
    <lineage>
        <taxon>Bacteria</taxon>
        <taxon>Bacillati</taxon>
        <taxon>Actinomycetota</taxon>
        <taxon>Actinomycetes</taxon>
        <taxon>Streptosporangiales</taxon>
        <taxon>Nocardiopsidaceae</taxon>
        <taxon>Streptomonospora</taxon>
    </lineage>
</organism>
<proteinExistence type="predicted"/>
<dbReference type="Gene3D" id="3.40.50.360">
    <property type="match status" value="1"/>
</dbReference>
<gene>
    <name evidence="2" type="ORF">RM446_02225</name>
</gene>
<evidence type="ECO:0000313" key="3">
    <source>
        <dbReference type="Proteomes" id="UP001183226"/>
    </source>
</evidence>
<dbReference type="Pfam" id="PF12682">
    <property type="entry name" value="Flavodoxin_4"/>
    <property type="match status" value="1"/>
</dbReference>
<dbReference type="PANTHER" id="PTHR39201">
    <property type="entry name" value="EXPORTED PROTEIN-RELATED"/>
    <property type="match status" value="1"/>
</dbReference>
<sequence length="180" mass="19878">MKPAGTSATLLAYFSRAGENYWYGRRRDLAVGNTKAAADTIADLAGVEVFRIEEDEPYPHDFDTTLARNQREQARDARPLITGSLPDPDRFDTVLLGCPVWNNRAPMIMHTFLDGFDMAGKTMYPFATYGIGVGQVFDDYADLYVGRAVIGEGLALRGEEVAEAEPDIEHWLTGIGLLQS</sequence>
<dbReference type="InterPro" id="IPR008254">
    <property type="entry name" value="Flavodoxin/NO_synth"/>
</dbReference>
<dbReference type="PANTHER" id="PTHR39201:SF1">
    <property type="entry name" value="FLAVODOXIN-LIKE DOMAIN-CONTAINING PROTEIN"/>
    <property type="match status" value="1"/>
</dbReference>
<reference evidence="3" key="1">
    <citation type="submission" date="2023-07" db="EMBL/GenBank/DDBJ databases">
        <title>30 novel species of actinomycetes from the DSMZ collection.</title>
        <authorList>
            <person name="Nouioui I."/>
        </authorList>
    </citation>
    <scope>NUCLEOTIDE SEQUENCE [LARGE SCALE GENOMIC DNA]</scope>
    <source>
        <strain evidence="3">DSM 45055</strain>
    </source>
</reference>